<dbReference type="Proteomes" id="UP000321926">
    <property type="component" value="Unassembled WGS sequence"/>
</dbReference>
<keyword evidence="4 7" id="KW-0812">Transmembrane</keyword>
<dbReference type="SUPFAM" id="SSF56935">
    <property type="entry name" value="Porins"/>
    <property type="match status" value="1"/>
</dbReference>
<protein>
    <submittedName>
        <fullName evidence="10">TonB-dependent receptor</fullName>
    </submittedName>
</protein>
<dbReference type="Gene3D" id="2.60.40.1120">
    <property type="entry name" value="Carboxypeptidase-like, regulatory domain"/>
    <property type="match status" value="1"/>
</dbReference>
<gene>
    <name evidence="10" type="ORF">FVR03_07855</name>
</gene>
<sequence>MMQFYRLCFLVLVFFWFVVPGGHAQTGHSNLVNGDFRNSRFGEFVEAVEAATAYHFYYDNAALDTMAVNLQVQNQPLQDVLQQLLQQQDSALKFTITAQQEVFISSGRPFRENLPADFFDRTAPDQVEPALADVPFLAEEQTRKKASSDIKLYEIGLKSERTTGKATLAGHLRDAKSGEPIIGASVYIESPLIGTTSDQYGYYALTLPLGKHELKIKGIGIQNSRRLLLLHADGKLDIEILEDVRTLKEVLVEAEKDRNVSGLQMGLERLDIRTIKQVPTAFGETDILRVMLTLPGVKSVGEGSTGMNVRGGSTDQNLILFNDATIYNPSHLFGFFSAFNPDIIKSVELYKSAVPARYGGRLSSVLEITTRDGNKKQLAGSGGIGLLTSRLSLEGPIVKNKSSFLLAGRTTYSNWLLRELPNKDYNQSTASFYDLNAQITHEFDSKNTVYLTGYTSNDKFKLGSDTLYSFSNYNASVKWKHIFQNKLYSVLTGAYSHYDYTISSDRNPVNASELTFGINQANFQADFNYFPSSKHTIDFGGSTILYDVDAGSLQPLGPESLIMPDRLQQGRALESALYISDRYDISPRLSVSVGLRYSFFQAMGPRQVLVYAPGIPKTEYTILDTLQYGRSDRFANYQGPEYRVSARLGVSDNSSVKISFNRMRQYLHMLSNTTAISPTDIWKLSDSNIKPQVGDQFALGYYQNFRANTVEFSVEGYTKTMRDFLDYKSAATLFMNHDIERDVVNAEGKAYGVEVMLRKLTGKLNGWISYTYSRTLVRVNNPTLSEVINNGDYYPSNFDKPHDLTLIGNYRFSQRFSTSLNFTYSTGRPITLPIAKYFDEGGVQRIFYSDRNQYRVPDFYRADVALNIEGNHKVQKLAHSSWTLAVYNLTGRKNPYSVYFRSEQGRINGYKLSIFGRPIPTITYNFRF</sequence>
<dbReference type="RefSeq" id="WP_147921193.1">
    <property type="nucleotide sequence ID" value="NZ_VRTY01000023.1"/>
</dbReference>
<dbReference type="Gene3D" id="2.40.170.20">
    <property type="entry name" value="TonB-dependent receptor, beta-barrel domain"/>
    <property type="match status" value="1"/>
</dbReference>
<accession>A0A5C8KCH3</accession>
<keyword evidence="6 7" id="KW-0998">Cell outer membrane</keyword>
<feature type="domain" description="TonB-dependent receptor plug" evidence="9">
    <location>
        <begin position="282"/>
        <end position="361"/>
    </location>
</feature>
<dbReference type="Pfam" id="PF13715">
    <property type="entry name" value="CarbopepD_reg_2"/>
    <property type="match status" value="1"/>
</dbReference>
<keyword evidence="3 7" id="KW-1134">Transmembrane beta strand</keyword>
<evidence type="ECO:0000256" key="3">
    <source>
        <dbReference type="ARBA" id="ARBA00022452"/>
    </source>
</evidence>
<feature type="signal peptide" evidence="8">
    <location>
        <begin position="1"/>
        <end position="24"/>
    </location>
</feature>
<organism evidence="10 11">
    <name type="scientific">Pontibacter qinzhouensis</name>
    <dbReference type="NCBI Taxonomy" id="2603253"/>
    <lineage>
        <taxon>Bacteria</taxon>
        <taxon>Pseudomonadati</taxon>
        <taxon>Bacteroidota</taxon>
        <taxon>Cytophagia</taxon>
        <taxon>Cytophagales</taxon>
        <taxon>Hymenobacteraceae</taxon>
        <taxon>Pontibacter</taxon>
    </lineage>
</organism>
<evidence type="ECO:0000256" key="8">
    <source>
        <dbReference type="SAM" id="SignalP"/>
    </source>
</evidence>
<proteinExistence type="inferred from homology"/>
<evidence type="ECO:0000256" key="4">
    <source>
        <dbReference type="ARBA" id="ARBA00022692"/>
    </source>
</evidence>
<dbReference type="Gene3D" id="2.170.130.10">
    <property type="entry name" value="TonB-dependent receptor, plug domain"/>
    <property type="match status" value="1"/>
</dbReference>
<comment type="caution">
    <text evidence="10">The sequence shown here is derived from an EMBL/GenBank/DDBJ whole genome shotgun (WGS) entry which is preliminary data.</text>
</comment>
<comment type="similarity">
    <text evidence="7">Belongs to the TonB-dependent receptor family.</text>
</comment>
<dbReference type="InterPro" id="IPR036942">
    <property type="entry name" value="Beta-barrel_TonB_sf"/>
</dbReference>
<dbReference type="EMBL" id="VRTY01000023">
    <property type="protein sequence ID" value="TXK48603.1"/>
    <property type="molecule type" value="Genomic_DNA"/>
</dbReference>
<keyword evidence="10" id="KW-0675">Receptor</keyword>
<evidence type="ECO:0000256" key="5">
    <source>
        <dbReference type="ARBA" id="ARBA00023136"/>
    </source>
</evidence>
<dbReference type="InterPro" id="IPR008969">
    <property type="entry name" value="CarboxyPept-like_regulatory"/>
</dbReference>
<dbReference type="PROSITE" id="PS52016">
    <property type="entry name" value="TONB_DEPENDENT_REC_3"/>
    <property type="match status" value="1"/>
</dbReference>
<dbReference type="OrthoDB" id="9758870at2"/>
<feature type="chain" id="PRO_5023123538" evidence="8">
    <location>
        <begin position="25"/>
        <end position="928"/>
    </location>
</feature>
<reference evidence="10 11" key="1">
    <citation type="submission" date="2019-08" db="EMBL/GenBank/DDBJ databases">
        <authorList>
            <person name="Shi S."/>
        </authorList>
    </citation>
    <scope>NUCLEOTIDE SEQUENCE [LARGE SCALE GENOMIC DNA]</scope>
    <source>
        <strain evidence="10 11">GY10130</strain>
    </source>
</reference>
<keyword evidence="2 7" id="KW-0813">Transport</keyword>
<evidence type="ECO:0000256" key="7">
    <source>
        <dbReference type="PROSITE-ProRule" id="PRU01360"/>
    </source>
</evidence>
<name>A0A5C8KCH3_9BACT</name>
<evidence type="ECO:0000313" key="10">
    <source>
        <dbReference type="EMBL" id="TXK48603.1"/>
    </source>
</evidence>
<dbReference type="SUPFAM" id="SSF49464">
    <property type="entry name" value="Carboxypeptidase regulatory domain-like"/>
    <property type="match status" value="1"/>
</dbReference>
<evidence type="ECO:0000259" key="9">
    <source>
        <dbReference type="Pfam" id="PF07715"/>
    </source>
</evidence>
<dbReference type="InterPro" id="IPR039426">
    <property type="entry name" value="TonB-dep_rcpt-like"/>
</dbReference>
<comment type="subcellular location">
    <subcellularLocation>
        <location evidence="1 7">Cell outer membrane</location>
        <topology evidence="1 7">Multi-pass membrane protein</topology>
    </subcellularLocation>
</comment>
<keyword evidence="11" id="KW-1185">Reference proteome</keyword>
<evidence type="ECO:0000256" key="6">
    <source>
        <dbReference type="ARBA" id="ARBA00023237"/>
    </source>
</evidence>
<keyword evidence="5 7" id="KW-0472">Membrane</keyword>
<evidence type="ECO:0000313" key="11">
    <source>
        <dbReference type="Proteomes" id="UP000321926"/>
    </source>
</evidence>
<dbReference type="Pfam" id="PF07715">
    <property type="entry name" value="Plug"/>
    <property type="match status" value="1"/>
</dbReference>
<dbReference type="InterPro" id="IPR037066">
    <property type="entry name" value="Plug_dom_sf"/>
</dbReference>
<dbReference type="AlphaFoldDB" id="A0A5C8KCH3"/>
<keyword evidence="8" id="KW-0732">Signal</keyword>
<dbReference type="InterPro" id="IPR012910">
    <property type="entry name" value="Plug_dom"/>
</dbReference>
<dbReference type="GO" id="GO:0009279">
    <property type="term" value="C:cell outer membrane"/>
    <property type="evidence" value="ECO:0007669"/>
    <property type="project" value="UniProtKB-SubCell"/>
</dbReference>
<evidence type="ECO:0000256" key="1">
    <source>
        <dbReference type="ARBA" id="ARBA00004571"/>
    </source>
</evidence>
<evidence type="ECO:0000256" key="2">
    <source>
        <dbReference type="ARBA" id="ARBA00022448"/>
    </source>
</evidence>